<dbReference type="Proteomes" id="UP000199181">
    <property type="component" value="Unassembled WGS sequence"/>
</dbReference>
<accession>A0A1I0LG98</accession>
<name>A0A1I0LG98_9BACT</name>
<proteinExistence type="predicted"/>
<evidence type="ECO:0000313" key="2">
    <source>
        <dbReference type="Proteomes" id="UP000199181"/>
    </source>
</evidence>
<dbReference type="EMBL" id="FOIJ01000035">
    <property type="protein sequence ID" value="SEU39202.1"/>
    <property type="molecule type" value="Genomic_DNA"/>
</dbReference>
<gene>
    <name evidence="1" type="ORF">SAMN05443639_1355</name>
</gene>
<sequence>MRKARGPASGHVAGRPGCARRMLSTTSLNTFHPGLAGLTCHIEHLAFTPLRTGRLLAMGAIHLDTSRNTLGIPDALLRAGAALCLAARETHGLGRDIRAEKPFWTARGLLRMTGAPTPPLCACADQFPSTRILFAAGRPEAFLTLFAHTYGDAIADQRASLQGGQALAGLAFRALSIREALTVDAVARPGTLIPQAPQGNLAIRTALAFALIGHQMPARLDAQHGADRPSIWSGRSGRHLQDFTPEKKQRHAQQRAGECCECCLPACHSLQCLKHSSLFSSLSQYNS</sequence>
<organism evidence="1 2">
    <name type="scientific">Stigmatella erecta</name>
    <dbReference type="NCBI Taxonomy" id="83460"/>
    <lineage>
        <taxon>Bacteria</taxon>
        <taxon>Pseudomonadati</taxon>
        <taxon>Myxococcota</taxon>
        <taxon>Myxococcia</taxon>
        <taxon>Myxococcales</taxon>
        <taxon>Cystobacterineae</taxon>
        <taxon>Archangiaceae</taxon>
        <taxon>Stigmatella</taxon>
    </lineage>
</organism>
<keyword evidence="2" id="KW-1185">Reference proteome</keyword>
<evidence type="ECO:0000313" key="1">
    <source>
        <dbReference type="EMBL" id="SEU39202.1"/>
    </source>
</evidence>
<dbReference type="AlphaFoldDB" id="A0A1I0LG98"/>
<reference evidence="2" key="1">
    <citation type="submission" date="2016-10" db="EMBL/GenBank/DDBJ databases">
        <authorList>
            <person name="Varghese N."/>
            <person name="Submissions S."/>
        </authorList>
    </citation>
    <scope>NUCLEOTIDE SEQUENCE [LARGE SCALE GENOMIC DNA]</scope>
    <source>
        <strain evidence="2">DSM 16858</strain>
    </source>
</reference>
<protein>
    <submittedName>
        <fullName evidence="1">Uncharacterized protein</fullName>
    </submittedName>
</protein>